<dbReference type="InterPro" id="IPR038468">
    <property type="entry name" value="MmpS_C"/>
</dbReference>
<evidence type="ECO:0000256" key="5">
    <source>
        <dbReference type="ARBA" id="ARBA00022989"/>
    </source>
</evidence>
<evidence type="ECO:0000256" key="2">
    <source>
        <dbReference type="ARBA" id="ARBA00007531"/>
    </source>
</evidence>
<dbReference type="Pfam" id="PF05423">
    <property type="entry name" value="Mycobact_memb"/>
    <property type="match status" value="1"/>
</dbReference>
<dbReference type="Gene3D" id="2.60.40.2880">
    <property type="entry name" value="MmpS1-5, C-terminal soluble domain"/>
    <property type="match status" value="1"/>
</dbReference>
<evidence type="ECO:0000313" key="10">
    <source>
        <dbReference type="Proteomes" id="UP000193484"/>
    </source>
</evidence>
<evidence type="ECO:0000313" key="9">
    <source>
        <dbReference type="EMBL" id="ORV01761.1"/>
    </source>
</evidence>
<evidence type="ECO:0000256" key="6">
    <source>
        <dbReference type="ARBA" id="ARBA00023136"/>
    </source>
</evidence>
<dbReference type="GO" id="GO:0005886">
    <property type="term" value="C:plasma membrane"/>
    <property type="evidence" value="ECO:0007669"/>
    <property type="project" value="UniProtKB-SubCell"/>
</dbReference>
<comment type="caution">
    <text evidence="9">The sequence shown here is derived from an EMBL/GenBank/DDBJ whole genome shotgun (WGS) entry which is preliminary data.</text>
</comment>
<sequence>MSDPRRPEAPDARRSGSSQPDTSAVQGYYPPPDPAYAGQYQYPAYLPSGNETRPLPTYWTQTQQPIPADTPQEPPPAPRRSRRWLWIGAATAVVLVAGLVIALVIANDSTTRDALTAPMPTPPDATSLPRATTPPLPTVPRTTTRAPIPIPIPLPIPTTTAPSPPGSTPSNPGATNTVVYSVSGEGRAISITYIDAGGILQIEFNVPLPWSRQVSLSPSATETASLSVLNAGREVTCSLTVNGKTVRQRSGAGLTICSSRR</sequence>
<keyword evidence="5 8" id="KW-1133">Transmembrane helix</keyword>
<feature type="compositionally biased region" description="Polar residues" evidence="7">
    <location>
        <begin position="15"/>
        <end position="25"/>
    </location>
</feature>
<dbReference type="EMBL" id="LQOJ01000043">
    <property type="protein sequence ID" value="ORV01761.1"/>
    <property type="molecule type" value="Genomic_DNA"/>
</dbReference>
<dbReference type="STRING" id="1793.AWC04_13320"/>
<reference evidence="9 10" key="1">
    <citation type="submission" date="2016-01" db="EMBL/GenBank/DDBJ databases">
        <title>The new phylogeny of the genus Mycobacterium.</title>
        <authorList>
            <person name="Tarcisio F."/>
            <person name="Conor M."/>
            <person name="Antonella G."/>
            <person name="Elisabetta G."/>
            <person name="Giulia F.S."/>
            <person name="Sara T."/>
            <person name="Anna F."/>
            <person name="Clotilde B."/>
            <person name="Roberto B."/>
            <person name="Veronica D.S."/>
            <person name="Fabio R."/>
            <person name="Monica P."/>
            <person name="Olivier J."/>
            <person name="Enrico T."/>
            <person name="Nicola S."/>
        </authorList>
    </citation>
    <scope>NUCLEOTIDE SEQUENCE [LARGE SCALE GENOMIC DNA]</scope>
    <source>
        <strain evidence="9 10">DSM 44179</strain>
    </source>
</reference>
<organism evidence="9 10">
    <name type="scientific">Mycolicibacterium fallax</name>
    <name type="common">Mycobacterium fallax</name>
    <dbReference type="NCBI Taxonomy" id="1793"/>
    <lineage>
        <taxon>Bacteria</taxon>
        <taxon>Bacillati</taxon>
        <taxon>Actinomycetota</taxon>
        <taxon>Actinomycetes</taxon>
        <taxon>Mycobacteriales</taxon>
        <taxon>Mycobacteriaceae</taxon>
        <taxon>Mycolicibacterium</taxon>
    </lineage>
</organism>
<feature type="compositionally biased region" description="Basic and acidic residues" evidence="7">
    <location>
        <begin position="1"/>
        <end position="14"/>
    </location>
</feature>
<dbReference type="OrthoDB" id="4753136at2"/>
<evidence type="ECO:0000256" key="3">
    <source>
        <dbReference type="ARBA" id="ARBA00022475"/>
    </source>
</evidence>
<protein>
    <submittedName>
        <fullName evidence="9">Uncharacterized protein</fullName>
    </submittedName>
</protein>
<keyword evidence="4 8" id="KW-0812">Transmembrane</keyword>
<evidence type="ECO:0000256" key="8">
    <source>
        <dbReference type="SAM" id="Phobius"/>
    </source>
</evidence>
<feature type="compositionally biased region" description="Pro residues" evidence="7">
    <location>
        <begin position="148"/>
        <end position="167"/>
    </location>
</feature>
<feature type="transmembrane region" description="Helical" evidence="8">
    <location>
        <begin position="84"/>
        <end position="106"/>
    </location>
</feature>
<evidence type="ECO:0000256" key="4">
    <source>
        <dbReference type="ARBA" id="ARBA00022692"/>
    </source>
</evidence>
<feature type="compositionally biased region" description="Low complexity" evidence="7">
    <location>
        <begin position="35"/>
        <end position="47"/>
    </location>
</feature>
<keyword evidence="3" id="KW-1003">Cell membrane</keyword>
<name>A0A1X1R9Y0_MYCFA</name>
<keyword evidence="6 8" id="KW-0472">Membrane</keyword>
<comment type="similarity">
    <text evidence="2">Belongs to the MmpS family.</text>
</comment>
<dbReference type="Proteomes" id="UP000193484">
    <property type="component" value="Unassembled WGS sequence"/>
</dbReference>
<accession>A0A1X1R9Y0</accession>
<gene>
    <name evidence="9" type="ORF">AWC04_13320</name>
</gene>
<proteinExistence type="inferred from homology"/>
<evidence type="ECO:0000256" key="1">
    <source>
        <dbReference type="ARBA" id="ARBA00004236"/>
    </source>
</evidence>
<evidence type="ECO:0000256" key="7">
    <source>
        <dbReference type="SAM" id="MobiDB-lite"/>
    </source>
</evidence>
<dbReference type="InterPro" id="IPR008693">
    <property type="entry name" value="MmpS"/>
</dbReference>
<dbReference type="AlphaFoldDB" id="A0A1X1R9Y0"/>
<dbReference type="RefSeq" id="WP_085097103.1">
    <property type="nucleotide sequence ID" value="NZ_AP022603.1"/>
</dbReference>
<comment type="subcellular location">
    <subcellularLocation>
        <location evidence="1">Cell membrane</location>
    </subcellularLocation>
</comment>
<feature type="region of interest" description="Disordered" evidence="7">
    <location>
        <begin position="113"/>
        <end position="174"/>
    </location>
</feature>
<feature type="region of interest" description="Disordered" evidence="7">
    <location>
        <begin position="1"/>
        <end position="79"/>
    </location>
</feature>
<keyword evidence="10" id="KW-1185">Reference proteome</keyword>